<gene>
    <name evidence="2" type="ORF">BDV25DRAFT_89460</name>
</gene>
<keyword evidence="3" id="KW-1185">Reference proteome</keyword>
<reference evidence="2 3" key="1">
    <citation type="submission" date="2019-04" db="EMBL/GenBank/DDBJ databases">
        <title>Friends and foes A comparative genomics study of 23 Aspergillus species from section Flavi.</title>
        <authorList>
            <consortium name="DOE Joint Genome Institute"/>
            <person name="Kjaerbolling I."/>
            <person name="Vesth T."/>
            <person name="Frisvad J.C."/>
            <person name="Nybo J.L."/>
            <person name="Theobald S."/>
            <person name="Kildgaard S."/>
            <person name="Isbrandt T."/>
            <person name="Kuo A."/>
            <person name="Sato A."/>
            <person name="Lyhne E.K."/>
            <person name="Kogle M.E."/>
            <person name="Wiebenga A."/>
            <person name="Kun R.S."/>
            <person name="Lubbers R.J."/>
            <person name="Makela M.R."/>
            <person name="Barry K."/>
            <person name="Chovatia M."/>
            <person name="Clum A."/>
            <person name="Daum C."/>
            <person name="Haridas S."/>
            <person name="He G."/>
            <person name="LaButti K."/>
            <person name="Lipzen A."/>
            <person name="Mondo S."/>
            <person name="Riley R."/>
            <person name="Salamov A."/>
            <person name="Simmons B.A."/>
            <person name="Magnuson J.K."/>
            <person name="Henrissat B."/>
            <person name="Mortensen U.H."/>
            <person name="Larsen T.O."/>
            <person name="Devries R.P."/>
            <person name="Grigoriev I.V."/>
            <person name="Machida M."/>
            <person name="Baker S.E."/>
            <person name="Andersen M.R."/>
        </authorList>
    </citation>
    <scope>NUCLEOTIDE SEQUENCE [LARGE SCALE GENOMIC DNA]</scope>
    <source>
        <strain evidence="2 3">IBT 18842</strain>
    </source>
</reference>
<organism evidence="2 3">
    <name type="scientific">Aspergillus avenaceus</name>
    <dbReference type="NCBI Taxonomy" id="36643"/>
    <lineage>
        <taxon>Eukaryota</taxon>
        <taxon>Fungi</taxon>
        <taxon>Dikarya</taxon>
        <taxon>Ascomycota</taxon>
        <taxon>Pezizomycotina</taxon>
        <taxon>Eurotiomycetes</taxon>
        <taxon>Eurotiomycetidae</taxon>
        <taxon>Eurotiales</taxon>
        <taxon>Aspergillaceae</taxon>
        <taxon>Aspergillus</taxon>
        <taxon>Aspergillus subgen. Circumdati</taxon>
    </lineage>
</organism>
<accession>A0A5N6TZ25</accession>
<name>A0A5N6TZ25_ASPAV</name>
<dbReference type="Proteomes" id="UP000325780">
    <property type="component" value="Unassembled WGS sequence"/>
</dbReference>
<dbReference type="EMBL" id="ML742067">
    <property type="protein sequence ID" value="KAE8151632.1"/>
    <property type="molecule type" value="Genomic_DNA"/>
</dbReference>
<evidence type="ECO:0000313" key="2">
    <source>
        <dbReference type="EMBL" id="KAE8151632.1"/>
    </source>
</evidence>
<feature type="region of interest" description="Disordered" evidence="1">
    <location>
        <begin position="63"/>
        <end position="83"/>
    </location>
</feature>
<evidence type="ECO:0000256" key="1">
    <source>
        <dbReference type="SAM" id="MobiDB-lite"/>
    </source>
</evidence>
<dbReference type="OrthoDB" id="10348156at2759"/>
<proteinExistence type="predicted"/>
<sequence>MCELLCRRYDGRGGCGHTVSYDYQRCNAALQRPDGRPCVPPSGRMRDLERVVDAQDDHMDGSCPICKGETPPSSEGSEFMLVA</sequence>
<evidence type="ECO:0000313" key="3">
    <source>
        <dbReference type="Proteomes" id="UP000325780"/>
    </source>
</evidence>
<dbReference type="AlphaFoldDB" id="A0A5N6TZ25"/>
<protein>
    <submittedName>
        <fullName evidence="2">Uncharacterized protein</fullName>
    </submittedName>
</protein>